<proteinExistence type="inferred from homology"/>
<dbReference type="SUPFAM" id="SSF53448">
    <property type="entry name" value="Nucleotide-diphospho-sugar transferases"/>
    <property type="match status" value="1"/>
</dbReference>
<comment type="similarity">
    <text evidence="5">Belongs to the KdsB family.</text>
</comment>
<dbReference type="PANTHER" id="PTHR42866">
    <property type="entry name" value="3-DEOXY-MANNO-OCTULOSONATE CYTIDYLYLTRANSFERASE"/>
    <property type="match status" value="1"/>
</dbReference>
<dbReference type="InterPro" id="IPR004528">
    <property type="entry name" value="KdsB"/>
</dbReference>
<accession>L2F5S6</accession>
<dbReference type="Gene3D" id="3.90.550.10">
    <property type="entry name" value="Spore Coat Polysaccharide Biosynthesis Protein SpsA, Chain A"/>
    <property type="match status" value="1"/>
</dbReference>
<keyword evidence="3 5" id="KW-0548">Nucleotidyltransferase</keyword>
<dbReference type="GO" id="GO:0009103">
    <property type="term" value="P:lipopolysaccharide biosynthetic process"/>
    <property type="evidence" value="ECO:0007669"/>
    <property type="project" value="UniProtKB-UniRule"/>
</dbReference>
<dbReference type="HAMAP" id="MF_00057">
    <property type="entry name" value="KdsB"/>
    <property type="match status" value="1"/>
</dbReference>
<dbReference type="FunFam" id="3.90.550.10:FF:000011">
    <property type="entry name" value="3-deoxy-manno-octulosonate cytidylyltransferase"/>
    <property type="match status" value="1"/>
</dbReference>
<dbReference type="EMBL" id="ANIN01000002">
    <property type="protein sequence ID" value="ELA08250.1"/>
    <property type="molecule type" value="Genomic_DNA"/>
</dbReference>
<dbReference type="InterPro" id="IPR003329">
    <property type="entry name" value="Cytidylyl_trans"/>
</dbReference>
<sequence length="276" mass="30710">MKKHIVIPARLKSTRLPNKPLLHIHGKPMILWVIDRACAVQQAGIADDIFVATDDDSIAKVCREYCQSHACDTKTSVNIVMTDPNHASGTDRLAQVALQQAWADHDIVINMQGDEPLIPIKLIAQVTNLLLHKTDCVMATLAEPIVTFEEFYRSSVVKVVKNQHNEALYFSRSPIPCDRNALPTNLPTDTPPNPTDTPINALRHLGLYAYKVALLHQFAQWQQGQLECLEGLEQLRVIEHGHKIALDIACAMLPCGVDTQCDLDRLNAMDLSAFVD</sequence>
<evidence type="ECO:0000256" key="3">
    <source>
        <dbReference type="ARBA" id="ARBA00022695"/>
    </source>
</evidence>
<evidence type="ECO:0000256" key="5">
    <source>
        <dbReference type="HAMAP-Rule" id="MF_00057"/>
    </source>
</evidence>
<comment type="function">
    <text evidence="5">Activates KDO (a required 8-carbon sugar) for incorporation into bacterial lipopolysaccharide in Gram-negative bacteria.</text>
</comment>
<dbReference type="GO" id="GO:0005829">
    <property type="term" value="C:cytosol"/>
    <property type="evidence" value="ECO:0007669"/>
    <property type="project" value="TreeGrafter"/>
</dbReference>
<evidence type="ECO:0000256" key="4">
    <source>
        <dbReference type="ARBA" id="ARBA00022985"/>
    </source>
</evidence>
<dbReference type="eggNOG" id="COG1212">
    <property type="taxonomic scope" value="Bacteria"/>
</dbReference>
<organism evidence="6 7">
    <name type="scientific">Moraxella macacae 0408225</name>
    <dbReference type="NCBI Taxonomy" id="1230338"/>
    <lineage>
        <taxon>Bacteria</taxon>
        <taxon>Pseudomonadati</taxon>
        <taxon>Pseudomonadota</taxon>
        <taxon>Gammaproteobacteria</taxon>
        <taxon>Moraxellales</taxon>
        <taxon>Moraxellaceae</taxon>
        <taxon>Moraxella</taxon>
    </lineage>
</organism>
<evidence type="ECO:0000313" key="7">
    <source>
        <dbReference type="Proteomes" id="UP000023795"/>
    </source>
</evidence>
<protein>
    <recommendedName>
        <fullName evidence="5">3-deoxy-manno-octulosonate cytidylyltransferase</fullName>
        <ecNumber evidence="5">2.7.7.38</ecNumber>
    </recommendedName>
    <alternativeName>
        <fullName evidence="5">CMP-2-keto-3-deoxyoctulosonic acid synthase</fullName>
        <shortName evidence="5">CKS</shortName>
        <shortName evidence="5">CMP-KDO synthase</shortName>
    </alternativeName>
</protein>
<dbReference type="GO" id="GO:0033468">
    <property type="term" value="P:CMP-keto-3-deoxy-D-manno-octulosonic acid biosynthetic process"/>
    <property type="evidence" value="ECO:0007669"/>
    <property type="project" value="UniProtKB-UniRule"/>
</dbReference>
<dbReference type="CDD" id="cd02517">
    <property type="entry name" value="CMP-KDO-Synthetase"/>
    <property type="match status" value="1"/>
</dbReference>
<dbReference type="NCBIfam" id="NF003952">
    <property type="entry name" value="PRK05450.1-5"/>
    <property type="match status" value="1"/>
</dbReference>
<name>L2F5S6_9GAMM</name>
<reference evidence="6 7" key="1">
    <citation type="journal article" date="2013" name="Genome Announc.">
        <title>Genome Sequence of Moraxella macacae 0408225, a Novel Bacterial Species Isolated from a Cynomolgus Macaque with Epistaxis.</title>
        <authorList>
            <person name="Ladner J.T."/>
            <person name="Whitehouse C.A."/>
            <person name="Koroleva G.I."/>
            <person name="Palacios G.F."/>
        </authorList>
    </citation>
    <scope>NUCLEOTIDE SEQUENCE [LARGE SCALE GENOMIC DNA]</scope>
    <source>
        <strain evidence="6 7">0408225</strain>
    </source>
</reference>
<keyword evidence="7" id="KW-1185">Reference proteome</keyword>
<gene>
    <name evidence="5" type="primary">kdsB</name>
    <name evidence="6" type="ORF">MOMA_06801</name>
</gene>
<dbReference type="Proteomes" id="UP000023795">
    <property type="component" value="Unassembled WGS sequence"/>
</dbReference>
<dbReference type="PANTHER" id="PTHR42866:SF2">
    <property type="entry name" value="3-DEOXY-MANNO-OCTULOSONATE CYTIDYLYLTRANSFERASE, MITOCHONDRIAL"/>
    <property type="match status" value="1"/>
</dbReference>
<keyword evidence="4 5" id="KW-0448">Lipopolysaccharide biosynthesis</keyword>
<dbReference type="InterPro" id="IPR029044">
    <property type="entry name" value="Nucleotide-diphossugar_trans"/>
</dbReference>
<dbReference type="EC" id="2.7.7.38" evidence="5"/>
<dbReference type="OrthoDB" id="9815559at2"/>
<dbReference type="RefSeq" id="WP_009501800.1">
    <property type="nucleotide sequence ID" value="NZ_ANIN01000002.1"/>
</dbReference>
<keyword evidence="5" id="KW-0963">Cytoplasm</keyword>
<comment type="caution">
    <text evidence="6">The sequence shown here is derived from an EMBL/GenBank/DDBJ whole genome shotgun (WGS) entry which is preliminary data.</text>
</comment>
<dbReference type="Pfam" id="PF02348">
    <property type="entry name" value="CTP_transf_3"/>
    <property type="match status" value="1"/>
</dbReference>
<comment type="catalytic activity">
    <reaction evidence="5">
        <text>3-deoxy-alpha-D-manno-oct-2-ulosonate + CTP = CMP-3-deoxy-beta-D-manno-octulosonate + diphosphate</text>
        <dbReference type="Rhea" id="RHEA:23448"/>
        <dbReference type="ChEBI" id="CHEBI:33019"/>
        <dbReference type="ChEBI" id="CHEBI:37563"/>
        <dbReference type="ChEBI" id="CHEBI:85986"/>
        <dbReference type="ChEBI" id="CHEBI:85987"/>
        <dbReference type="EC" id="2.7.7.38"/>
    </reaction>
</comment>
<comment type="pathway">
    <text evidence="5">Nucleotide-sugar biosynthesis; CMP-3-deoxy-D-manno-octulosonate biosynthesis; CMP-3-deoxy-D-manno-octulosonate from 3-deoxy-D-manno-octulosonate and CTP: step 1/1.</text>
</comment>
<evidence type="ECO:0000313" key="6">
    <source>
        <dbReference type="EMBL" id="ELA08250.1"/>
    </source>
</evidence>
<dbReference type="GO" id="GO:0016020">
    <property type="term" value="C:membrane"/>
    <property type="evidence" value="ECO:0007669"/>
    <property type="project" value="UniProtKB-SubCell"/>
</dbReference>
<dbReference type="NCBIfam" id="TIGR00466">
    <property type="entry name" value="kdsB"/>
    <property type="match status" value="1"/>
</dbReference>
<keyword evidence="2 5" id="KW-0808">Transferase</keyword>
<dbReference type="STRING" id="1230338.MOMA_06801"/>
<dbReference type="UniPathway" id="UPA00358">
    <property type="reaction ID" value="UER00476"/>
</dbReference>
<dbReference type="PATRIC" id="fig|1230338.3.peg.1452"/>
<evidence type="ECO:0000256" key="2">
    <source>
        <dbReference type="ARBA" id="ARBA00022679"/>
    </source>
</evidence>
<dbReference type="AlphaFoldDB" id="L2F5S6"/>
<comment type="subcellular location">
    <subcellularLocation>
        <location evidence="5">Cytoplasm</location>
    </subcellularLocation>
    <subcellularLocation>
        <location evidence="1">Membrane</location>
    </subcellularLocation>
</comment>
<dbReference type="GO" id="GO:0008690">
    <property type="term" value="F:3-deoxy-manno-octulosonate cytidylyltransferase activity"/>
    <property type="evidence" value="ECO:0007669"/>
    <property type="project" value="UniProtKB-UniRule"/>
</dbReference>
<evidence type="ECO:0000256" key="1">
    <source>
        <dbReference type="ARBA" id="ARBA00004370"/>
    </source>
</evidence>